<keyword evidence="4" id="KW-1185">Reference proteome</keyword>
<keyword evidence="2" id="KW-0812">Transmembrane</keyword>
<feature type="compositionally biased region" description="Basic and acidic residues" evidence="1">
    <location>
        <begin position="366"/>
        <end position="380"/>
    </location>
</feature>
<keyword evidence="2" id="KW-0472">Membrane</keyword>
<keyword evidence="2" id="KW-1133">Transmembrane helix</keyword>
<dbReference type="OrthoDB" id="2564234at2759"/>
<feature type="region of interest" description="Disordered" evidence="1">
    <location>
        <begin position="420"/>
        <end position="505"/>
    </location>
</feature>
<feature type="transmembrane region" description="Helical" evidence="2">
    <location>
        <begin position="168"/>
        <end position="194"/>
    </location>
</feature>
<protein>
    <submittedName>
        <fullName evidence="3">Uncharacterized protein</fullName>
    </submittedName>
</protein>
<dbReference type="Gene3D" id="2.60.120.260">
    <property type="entry name" value="Galactose-binding domain-like"/>
    <property type="match status" value="1"/>
</dbReference>
<dbReference type="Proteomes" id="UP000775547">
    <property type="component" value="Unassembled WGS sequence"/>
</dbReference>
<feature type="compositionally biased region" description="Basic and acidic residues" evidence="1">
    <location>
        <begin position="479"/>
        <end position="488"/>
    </location>
</feature>
<evidence type="ECO:0000256" key="1">
    <source>
        <dbReference type="SAM" id="MobiDB-lite"/>
    </source>
</evidence>
<proteinExistence type="predicted"/>
<accession>A0A9P7G4L4</accession>
<name>A0A9P7G4L4_9AGAR</name>
<evidence type="ECO:0000313" key="4">
    <source>
        <dbReference type="Proteomes" id="UP000775547"/>
    </source>
</evidence>
<evidence type="ECO:0000256" key="2">
    <source>
        <dbReference type="SAM" id="Phobius"/>
    </source>
</evidence>
<organism evidence="3 4">
    <name type="scientific">Asterophora parasitica</name>
    <dbReference type="NCBI Taxonomy" id="117018"/>
    <lineage>
        <taxon>Eukaryota</taxon>
        <taxon>Fungi</taxon>
        <taxon>Dikarya</taxon>
        <taxon>Basidiomycota</taxon>
        <taxon>Agaricomycotina</taxon>
        <taxon>Agaricomycetes</taxon>
        <taxon>Agaricomycetidae</taxon>
        <taxon>Agaricales</taxon>
        <taxon>Tricholomatineae</taxon>
        <taxon>Lyophyllaceae</taxon>
        <taxon>Asterophora</taxon>
    </lineage>
</organism>
<dbReference type="AlphaFoldDB" id="A0A9P7G4L4"/>
<feature type="compositionally biased region" description="Low complexity" evidence="1">
    <location>
        <begin position="333"/>
        <end position="342"/>
    </location>
</feature>
<feature type="region of interest" description="Disordered" evidence="1">
    <location>
        <begin position="277"/>
        <end position="404"/>
    </location>
</feature>
<sequence>MATQTPNASASFTFNGTSVQIFGAKRGNHGPYSVLVDNTTYPTADGAAPDPGEFQQSLFAIDGLKMGRHEVTIVNQGNTFLDVDFVRQGISLYGPVSPDGATYSVQLDGASARSFTANKALYKSQVLPLGQHRVNVTIRPASSGQVFAIDYANVYSTTPPSTTNDNGLSVAFIVGITLCIVGVFGVLGGLFFFLRRRQRQELKEEHEYQSSSNITVITSSSYTAEKLPVPHTQPEPKLQPQRHIPTPEPRAAQEQPQTAGTISTFGHDGLLSVLSSTSMSGERIDSTPELIPSIPVPEPTPPFRDRDPPTSPPLPALPAPPLPSLPNPPPPSARSASSPAPAWRKPSVSRAQYQVRFTEPEGDEVQDSRRERETLSEKLEPPQYPVLYRMPPASPSSAIGAPPRATALFPPSSLLLSKSIIPRKGLPRTPAPRPPGAGVDSGKWTAAPPASLIPGHTRPASPAESDLLSALGSPFGDVRGVRDLRLGSEEDPEEVLPPYRRAAIA</sequence>
<comment type="caution">
    <text evidence="3">The sequence shown here is derived from an EMBL/GenBank/DDBJ whole genome shotgun (WGS) entry which is preliminary data.</text>
</comment>
<dbReference type="EMBL" id="JABCKV010000112">
    <property type="protein sequence ID" value="KAG5643448.1"/>
    <property type="molecule type" value="Genomic_DNA"/>
</dbReference>
<evidence type="ECO:0000313" key="3">
    <source>
        <dbReference type="EMBL" id="KAG5643448.1"/>
    </source>
</evidence>
<dbReference type="PRINTS" id="PR01217">
    <property type="entry name" value="PRICHEXTENSN"/>
</dbReference>
<feature type="compositionally biased region" description="Polar residues" evidence="1">
    <location>
        <begin position="254"/>
        <end position="264"/>
    </location>
</feature>
<gene>
    <name evidence="3" type="ORF">DXG03_000921</name>
</gene>
<feature type="compositionally biased region" description="Pro residues" evidence="1">
    <location>
        <begin position="309"/>
        <end position="332"/>
    </location>
</feature>
<feature type="compositionally biased region" description="Low complexity" evidence="1">
    <location>
        <begin position="395"/>
        <end position="404"/>
    </location>
</feature>
<feature type="region of interest" description="Disordered" evidence="1">
    <location>
        <begin position="226"/>
        <end position="265"/>
    </location>
</feature>
<reference evidence="3" key="1">
    <citation type="submission" date="2020-07" db="EMBL/GenBank/DDBJ databases">
        <authorList>
            <person name="Nieuwenhuis M."/>
            <person name="Van De Peppel L.J.J."/>
        </authorList>
    </citation>
    <scope>NUCLEOTIDE SEQUENCE</scope>
    <source>
        <strain evidence="3">AP01</strain>
        <tissue evidence="3">Mycelium</tissue>
    </source>
</reference>
<reference evidence="3" key="2">
    <citation type="submission" date="2021-10" db="EMBL/GenBank/DDBJ databases">
        <title>Phylogenomics reveals ancestral predisposition of the termite-cultivated fungus Termitomyces towards a domesticated lifestyle.</title>
        <authorList>
            <person name="Auxier B."/>
            <person name="Grum-Grzhimaylo A."/>
            <person name="Cardenas M.E."/>
            <person name="Lodge J.D."/>
            <person name="Laessoe T."/>
            <person name="Pedersen O."/>
            <person name="Smith M.E."/>
            <person name="Kuyper T.W."/>
            <person name="Franco-Molano E.A."/>
            <person name="Baroni T.J."/>
            <person name="Aanen D.K."/>
        </authorList>
    </citation>
    <scope>NUCLEOTIDE SEQUENCE</scope>
    <source>
        <strain evidence="3">AP01</strain>
        <tissue evidence="3">Mycelium</tissue>
    </source>
</reference>